<dbReference type="Pfam" id="PF01381">
    <property type="entry name" value="HTH_3"/>
    <property type="match status" value="1"/>
</dbReference>
<dbReference type="AlphaFoldDB" id="A0A9D1QNR5"/>
<dbReference type="InterPro" id="IPR001387">
    <property type="entry name" value="Cro/C1-type_HTH"/>
</dbReference>
<reference evidence="2" key="2">
    <citation type="submission" date="2021-04" db="EMBL/GenBank/DDBJ databases">
        <authorList>
            <person name="Gilroy R."/>
        </authorList>
    </citation>
    <scope>NUCLEOTIDE SEQUENCE</scope>
    <source>
        <strain evidence="2">ChiHejej3B27-2180</strain>
    </source>
</reference>
<dbReference type="PROSITE" id="PS50943">
    <property type="entry name" value="HTH_CROC1"/>
    <property type="match status" value="1"/>
</dbReference>
<protein>
    <submittedName>
        <fullName evidence="2">Helix-turn-helix domain-containing protein</fullName>
    </submittedName>
</protein>
<sequence>MATINTELFVNQRKKLGMSQVALCRGICTQSTLSKFENKAQVPSVAILTQLCDRLGLSLNQVYPEKAQLAQEQQLLIQLVQELTRDDLRAAVSLVNRGRTLTWQSADHQATFLGLEVLTMATTNQSWTATLTVATRILEVVDQQRSTIATNLAFLALAMMISRHHDQQGMSLYMELLRQRMVRYQQPEQLSDLSAIDYGELLLLMLGYAALASQAGDYSLSDQWLHRLSIAANQRNLSACLPRLKLLAAKNMIRQDGGPQWQVTNLLNDAVAFARLHNNQTVIVQGSALLQQQVKKNH</sequence>
<dbReference type="EMBL" id="DXGK01000103">
    <property type="protein sequence ID" value="HIW70700.1"/>
    <property type="molecule type" value="Genomic_DNA"/>
</dbReference>
<dbReference type="SUPFAM" id="SSF47413">
    <property type="entry name" value="lambda repressor-like DNA-binding domains"/>
    <property type="match status" value="1"/>
</dbReference>
<dbReference type="CDD" id="cd00093">
    <property type="entry name" value="HTH_XRE"/>
    <property type="match status" value="1"/>
</dbReference>
<evidence type="ECO:0000313" key="2">
    <source>
        <dbReference type="EMBL" id="HIW70700.1"/>
    </source>
</evidence>
<feature type="domain" description="HTH cro/C1-type" evidence="1">
    <location>
        <begin position="13"/>
        <end position="62"/>
    </location>
</feature>
<evidence type="ECO:0000313" key="3">
    <source>
        <dbReference type="Proteomes" id="UP000886878"/>
    </source>
</evidence>
<reference evidence="2" key="1">
    <citation type="journal article" date="2021" name="PeerJ">
        <title>Extensive microbial diversity within the chicken gut microbiome revealed by metagenomics and culture.</title>
        <authorList>
            <person name="Gilroy R."/>
            <person name="Ravi A."/>
            <person name="Getino M."/>
            <person name="Pursley I."/>
            <person name="Horton D.L."/>
            <person name="Alikhan N.F."/>
            <person name="Baker D."/>
            <person name="Gharbi K."/>
            <person name="Hall N."/>
            <person name="Watson M."/>
            <person name="Adriaenssens E.M."/>
            <person name="Foster-Nyarko E."/>
            <person name="Jarju S."/>
            <person name="Secka A."/>
            <person name="Antonio M."/>
            <person name="Oren A."/>
            <person name="Chaudhuri R.R."/>
            <person name="La Ragione R."/>
            <person name="Hildebrand F."/>
            <person name="Pallen M.J."/>
        </authorList>
    </citation>
    <scope>NUCLEOTIDE SEQUENCE</scope>
    <source>
        <strain evidence="2">ChiHejej3B27-2180</strain>
    </source>
</reference>
<accession>A0A9D1QNR5</accession>
<dbReference type="InterPro" id="IPR011990">
    <property type="entry name" value="TPR-like_helical_dom_sf"/>
</dbReference>
<dbReference type="InterPro" id="IPR010982">
    <property type="entry name" value="Lambda_DNA-bd_dom_sf"/>
</dbReference>
<gene>
    <name evidence="2" type="ORF">H9876_04950</name>
</gene>
<dbReference type="GO" id="GO:0003677">
    <property type="term" value="F:DNA binding"/>
    <property type="evidence" value="ECO:0007669"/>
    <property type="project" value="InterPro"/>
</dbReference>
<dbReference type="Proteomes" id="UP000886878">
    <property type="component" value="Unassembled WGS sequence"/>
</dbReference>
<proteinExistence type="predicted"/>
<evidence type="ECO:0000259" key="1">
    <source>
        <dbReference type="PROSITE" id="PS50943"/>
    </source>
</evidence>
<dbReference type="Gene3D" id="1.25.40.10">
    <property type="entry name" value="Tetratricopeptide repeat domain"/>
    <property type="match status" value="1"/>
</dbReference>
<dbReference type="SMART" id="SM00530">
    <property type="entry name" value="HTH_XRE"/>
    <property type="match status" value="1"/>
</dbReference>
<name>A0A9D1QNR5_9LACO</name>
<organism evidence="2 3">
    <name type="scientific">Candidatus Limosilactobacillus merdipullorum</name>
    <dbReference type="NCBI Taxonomy" id="2838653"/>
    <lineage>
        <taxon>Bacteria</taxon>
        <taxon>Bacillati</taxon>
        <taxon>Bacillota</taxon>
        <taxon>Bacilli</taxon>
        <taxon>Lactobacillales</taxon>
        <taxon>Lactobacillaceae</taxon>
        <taxon>Limosilactobacillus</taxon>
    </lineage>
</organism>
<comment type="caution">
    <text evidence="2">The sequence shown here is derived from an EMBL/GenBank/DDBJ whole genome shotgun (WGS) entry which is preliminary data.</text>
</comment>